<feature type="transmembrane region" description="Helical" evidence="1">
    <location>
        <begin position="317"/>
        <end position="341"/>
    </location>
</feature>
<evidence type="ECO:0000256" key="1">
    <source>
        <dbReference type="SAM" id="Phobius"/>
    </source>
</evidence>
<feature type="transmembrane region" description="Helical" evidence="1">
    <location>
        <begin position="286"/>
        <end position="305"/>
    </location>
</feature>
<comment type="caution">
    <text evidence="2">The sequence shown here is derived from an EMBL/GenBank/DDBJ whole genome shotgun (WGS) entry which is preliminary data.</text>
</comment>
<protein>
    <recommendedName>
        <fullName evidence="4">Glycosyltransferase RgtA/B/C/D-like domain-containing protein</fullName>
    </recommendedName>
</protein>
<feature type="transmembrane region" description="Helical" evidence="1">
    <location>
        <begin position="56"/>
        <end position="73"/>
    </location>
</feature>
<dbReference type="AlphaFoldDB" id="A0A0R3MBP5"/>
<evidence type="ECO:0000313" key="3">
    <source>
        <dbReference type="Proteomes" id="UP000050863"/>
    </source>
</evidence>
<name>A0A0R3MBP5_9BRAD</name>
<proteinExistence type="predicted"/>
<keyword evidence="3" id="KW-1185">Reference proteome</keyword>
<evidence type="ECO:0008006" key="4">
    <source>
        <dbReference type="Google" id="ProtNLM"/>
    </source>
</evidence>
<dbReference type="Proteomes" id="UP000050863">
    <property type="component" value="Unassembled WGS sequence"/>
</dbReference>
<feature type="transmembrane region" description="Helical" evidence="1">
    <location>
        <begin position="115"/>
        <end position="134"/>
    </location>
</feature>
<dbReference type="EMBL" id="LLXZ01000012">
    <property type="protein sequence ID" value="KRR14646.1"/>
    <property type="molecule type" value="Genomic_DNA"/>
</dbReference>
<accession>A0A0R3MBP5</accession>
<keyword evidence="1" id="KW-1133">Transmembrane helix</keyword>
<sequence length="526" mass="58393">MGQIPVFDADVTTAAANMWARIWWDEGARNLLFATPRAPLSIETPTMELRGIYDSWPPGAFVIVYLAAMFFSIQPSIPLVNWINVTMHGLIALAAALAVFNLASMNRLGRVTSGLLALGVAFPILLSRGPIYAFSQIYDVVTAVLIFTAVFLLLEVLYYGARSQRDKWVITALQLTTIYLAFFVDWLSYTLFVFWLISRFAAGYAGVLEPMKLRRFFSLLSLPVSAFSIFLAWRFLAPGAQGAGASIKHLIRKILQRMNLTDESPITGFAKAFFEEMHEDYYSPHAFSLIAVSALVTVGLLIAAFRRARAPSERRSIFATMSFLLLITIPFYLHMIVLYQHTFIHRWAITKALFAYSMIPFALLPISVFVLVRQSNGQSKVPLPRSALAAVGLLLAGSSLFDAVSVTFYDSYAPRGRIDSNAYRMWDDIGRNTAYKDVVVSPILEANPISVQVGTAYKLVHHAGNFAEVDKVVARVCGDFNVVVALPKGSEPGEFASREPAHVIDTGRIRLLRFASYQGKAVDCPR</sequence>
<gene>
    <name evidence="2" type="ORF">CQ12_10985</name>
</gene>
<feature type="transmembrane region" description="Helical" evidence="1">
    <location>
        <begin position="140"/>
        <end position="161"/>
    </location>
</feature>
<evidence type="ECO:0000313" key="2">
    <source>
        <dbReference type="EMBL" id="KRR14646.1"/>
    </source>
</evidence>
<organism evidence="2 3">
    <name type="scientific">Bradyrhizobium jicamae</name>
    <dbReference type="NCBI Taxonomy" id="280332"/>
    <lineage>
        <taxon>Bacteria</taxon>
        <taxon>Pseudomonadati</taxon>
        <taxon>Pseudomonadota</taxon>
        <taxon>Alphaproteobacteria</taxon>
        <taxon>Hyphomicrobiales</taxon>
        <taxon>Nitrobacteraceae</taxon>
        <taxon>Bradyrhizobium</taxon>
    </lineage>
</organism>
<feature type="transmembrane region" description="Helical" evidence="1">
    <location>
        <begin position="168"/>
        <end position="186"/>
    </location>
</feature>
<keyword evidence="1" id="KW-0472">Membrane</keyword>
<feature type="transmembrane region" description="Helical" evidence="1">
    <location>
        <begin position="79"/>
        <end position="103"/>
    </location>
</feature>
<dbReference type="STRING" id="280332.CQ12_10985"/>
<reference evidence="2 3" key="1">
    <citation type="submission" date="2014-03" db="EMBL/GenBank/DDBJ databases">
        <title>Bradyrhizobium valentinum sp. nov., isolated from effective nodules of Lupinus mariae-josephae, a lupine endemic of basic-lime soils in Eastern Spain.</title>
        <authorList>
            <person name="Duran D."/>
            <person name="Rey L."/>
            <person name="Navarro A."/>
            <person name="Busquets A."/>
            <person name="Imperial J."/>
            <person name="Ruiz-Argueso T."/>
        </authorList>
    </citation>
    <scope>NUCLEOTIDE SEQUENCE [LARGE SCALE GENOMIC DNA]</scope>
    <source>
        <strain evidence="2 3">PAC68</strain>
    </source>
</reference>
<feature type="transmembrane region" description="Helical" evidence="1">
    <location>
        <begin position="192"/>
        <end position="209"/>
    </location>
</feature>
<keyword evidence="1" id="KW-0812">Transmembrane</keyword>
<feature type="transmembrane region" description="Helical" evidence="1">
    <location>
        <begin position="353"/>
        <end position="372"/>
    </location>
</feature>
<feature type="transmembrane region" description="Helical" evidence="1">
    <location>
        <begin position="216"/>
        <end position="236"/>
    </location>
</feature>